<evidence type="ECO:0000259" key="1">
    <source>
        <dbReference type="Pfam" id="PF04965"/>
    </source>
</evidence>
<dbReference type="AlphaFoldDB" id="A0AB39PNG0"/>
<dbReference type="SUPFAM" id="SSF160719">
    <property type="entry name" value="gpW/gp25-like"/>
    <property type="match status" value="1"/>
</dbReference>
<accession>A0AB39PNG0</accession>
<feature type="domain" description="IraD/Gp25-like" evidence="1">
    <location>
        <begin position="20"/>
        <end position="106"/>
    </location>
</feature>
<dbReference type="EMBL" id="CP163439">
    <property type="protein sequence ID" value="XDQ32245.1"/>
    <property type="molecule type" value="Genomic_DNA"/>
</dbReference>
<dbReference type="Pfam" id="PF04965">
    <property type="entry name" value="GPW_gp25"/>
    <property type="match status" value="1"/>
</dbReference>
<evidence type="ECO:0000313" key="2">
    <source>
        <dbReference type="EMBL" id="XDQ32245.1"/>
    </source>
</evidence>
<name>A0AB39PNG0_9ACTN</name>
<sequence>MDVAFPYRVDARGRTASAAYADHVRDMVELVLFTSPGERVNRPEFGCGLLDLVFAGNSPELAATLEMTAQAALQRWLGDLLTVDSLTVTADEATLHVRVAYVLTATGENRTLTVSGGTGS</sequence>
<organism evidence="2">
    <name type="scientific">Streptomyces sp. R28</name>
    <dbReference type="NCBI Taxonomy" id="3238628"/>
    <lineage>
        <taxon>Bacteria</taxon>
        <taxon>Bacillati</taxon>
        <taxon>Actinomycetota</taxon>
        <taxon>Actinomycetes</taxon>
        <taxon>Kitasatosporales</taxon>
        <taxon>Streptomycetaceae</taxon>
        <taxon>Streptomyces</taxon>
    </lineage>
</organism>
<proteinExistence type="predicted"/>
<dbReference type="Gene3D" id="3.10.450.40">
    <property type="match status" value="1"/>
</dbReference>
<protein>
    <submittedName>
        <fullName evidence="2">GPW/gp25 family protein</fullName>
    </submittedName>
</protein>
<dbReference type="InterPro" id="IPR007048">
    <property type="entry name" value="IraD/Gp25-like"/>
</dbReference>
<dbReference type="RefSeq" id="WP_369166750.1">
    <property type="nucleotide sequence ID" value="NZ_CP163439.1"/>
</dbReference>
<reference evidence="2" key="1">
    <citation type="submission" date="2024-07" db="EMBL/GenBank/DDBJ databases">
        <authorList>
            <person name="Yu S.T."/>
        </authorList>
    </citation>
    <scope>NUCLEOTIDE SEQUENCE</scope>
    <source>
        <strain evidence="2">R28</strain>
    </source>
</reference>
<gene>
    <name evidence="2" type="ORF">AB5J49_02150</name>
</gene>